<dbReference type="Proteomes" id="UP000562045">
    <property type="component" value="Unassembled WGS sequence"/>
</dbReference>
<gene>
    <name evidence="2" type="ORF">BJ993_000782</name>
</gene>
<dbReference type="EMBL" id="JACBZM010000001">
    <property type="protein sequence ID" value="NYI43702.1"/>
    <property type="molecule type" value="Genomic_DNA"/>
</dbReference>
<dbReference type="AlphaFoldDB" id="A0A7Y9ZE07"/>
<evidence type="ECO:0000313" key="2">
    <source>
        <dbReference type="EMBL" id="NYI43702.1"/>
    </source>
</evidence>
<proteinExistence type="predicted"/>
<comment type="caution">
    <text evidence="2">The sequence shown here is derived from an EMBL/GenBank/DDBJ whole genome shotgun (WGS) entry which is preliminary data.</text>
</comment>
<feature type="transmembrane region" description="Helical" evidence="1">
    <location>
        <begin position="12"/>
        <end position="33"/>
    </location>
</feature>
<organism evidence="2 3">
    <name type="scientific">Nocardioides aromaticivorans</name>
    <dbReference type="NCBI Taxonomy" id="200618"/>
    <lineage>
        <taxon>Bacteria</taxon>
        <taxon>Bacillati</taxon>
        <taxon>Actinomycetota</taxon>
        <taxon>Actinomycetes</taxon>
        <taxon>Propionibacteriales</taxon>
        <taxon>Nocardioidaceae</taxon>
        <taxon>Nocardioides</taxon>
    </lineage>
</organism>
<reference evidence="2 3" key="1">
    <citation type="submission" date="2020-07" db="EMBL/GenBank/DDBJ databases">
        <title>Sequencing the genomes of 1000 actinobacteria strains.</title>
        <authorList>
            <person name="Klenk H.-P."/>
        </authorList>
    </citation>
    <scope>NUCLEOTIDE SEQUENCE [LARGE SCALE GENOMIC DNA]</scope>
    <source>
        <strain evidence="2 3">DSM 15131</strain>
    </source>
</reference>
<dbReference type="PROSITE" id="PS51257">
    <property type="entry name" value="PROKAR_LIPOPROTEIN"/>
    <property type="match status" value="1"/>
</dbReference>
<accession>A0A7Y9ZE07</accession>
<sequence>MGFWSLRPETGLGWALWSACLAVQLLAVVAIVREVRERRINGWDVVALLFVTVGGPGPALAFLAVHAFLERRAIRKERSAIARAARAH</sequence>
<keyword evidence="1" id="KW-0472">Membrane</keyword>
<keyword evidence="1" id="KW-1133">Transmembrane helix</keyword>
<dbReference type="RefSeq" id="WP_179647813.1">
    <property type="nucleotide sequence ID" value="NZ_JACBZM010000001.1"/>
</dbReference>
<protein>
    <submittedName>
        <fullName evidence="2">Heme exporter protein D</fullName>
    </submittedName>
</protein>
<feature type="transmembrane region" description="Helical" evidence="1">
    <location>
        <begin position="45"/>
        <end position="69"/>
    </location>
</feature>
<name>A0A7Y9ZE07_9ACTN</name>
<keyword evidence="1" id="KW-0812">Transmembrane</keyword>
<evidence type="ECO:0000313" key="3">
    <source>
        <dbReference type="Proteomes" id="UP000562045"/>
    </source>
</evidence>
<evidence type="ECO:0000256" key="1">
    <source>
        <dbReference type="SAM" id="Phobius"/>
    </source>
</evidence>